<name>A0ABP8LY20_9BACT</name>
<dbReference type="EMBL" id="BAABHC010000020">
    <property type="protein sequence ID" value="GAA4439063.1"/>
    <property type="molecule type" value="Genomic_DNA"/>
</dbReference>
<evidence type="ECO:0000313" key="1">
    <source>
        <dbReference type="EMBL" id="GAA4439063.1"/>
    </source>
</evidence>
<gene>
    <name evidence="1" type="ORF">GCM10023188_35070</name>
</gene>
<sequence length="331" mass="39618">MIVLNKHPGQLCNRLWAYVPYITLSLKDNHKLLILHFDEYYHQFENLRVLPGIRIGEPYVVKKNHYWKWLFLHIAKPLPLRLLHYFNVYPDNEFWEQGHAALADRNTNIIFIRNRENVRRNALLPEYQEQIRQLFRPKQVYVEKVTQLVQEQREKYDVVVGVHIRRSDYKRFLRGAYYFDDATYCAYMANLELELKEAGKSVVFLLCSDEPLQLAHFSQFNTFRINRRADIEDLYALGLADYIMGVPSAFSMWASFYGKVPLRILQHKKEKLHLHEFSVIVSQNEFENGMRFRHREKHYFPSWQRSTGALEPLPTHAAFNHSEQDQQRMNT</sequence>
<organism evidence="1 2">
    <name type="scientific">Pontibacter saemangeumensis</name>
    <dbReference type="NCBI Taxonomy" id="1084525"/>
    <lineage>
        <taxon>Bacteria</taxon>
        <taxon>Pseudomonadati</taxon>
        <taxon>Bacteroidota</taxon>
        <taxon>Cytophagia</taxon>
        <taxon>Cytophagales</taxon>
        <taxon>Hymenobacteraceae</taxon>
        <taxon>Pontibacter</taxon>
    </lineage>
</organism>
<evidence type="ECO:0008006" key="3">
    <source>
        <dbReference type="Google" id="ProtNLM"/>
    </source>
</evidence>
<protein>
    <recommendedName>
        <fullName evidence="3">Glycosyl transferase family 11</fullName>
    </recommendedName>
</protein>
<evidence type="ECO:0000313" key="2">
    <source>
        <dbReference type="Proteomes" id="UP001500552"/>
    </source>
</evidence>
<comment type="caution">
    <text evidence="1">The sequence shown here is derived from an EMBL/GenBank/DDBJ whole genome shotgun (WGS) entry which is preliminary data.</text>
</comment>
<proteinExistence type="predicted"/>
<dbReference type="Gene3D" id="3.40.50.11350">
    <property type="match status" value="1"/>
</dbReference>
<dbReference type="Proteomes" id="UP001500552">
    <property type="component" value="Unassembled WGS sequence"/>
</dbReference>
<dbReference type="RefSeq" id="WP_345160857.1">
    <property type="nucleotide sequence ID" value="NZ_BAABHC010000020.1"/>
</dbReference>
<reference evidence="2" key="1">
    <citation type="journal article" date="2019" name="Int. J. Syst. Evol. Microbiol.">
        <title>The Global Catalogue of Microorganisms (GCM) 10K type strain sequencing project: providing services to taxonomists for standard genome sequencing and annotation.</title>
        <authorList>
            <consortium name="The Broad Institute Genomics Platform"/>
            <consortium name="The Broad Institute Genome Sequencing Center for Infectious Disease"/>
            <person name="Wu L."/>
            <person name="Ma J."/>
        </authorList>
    </citation>
    <scope>NUCLEOTIDE SEQUENCE [LARGE SCALE GENOMIC DNA]</scope>
    <source>
        <strain evidence="2">JCM 17926</strain>
    </source>
</reference>
<keyword evidence="2" id="KW-1185">Reference proteome</keyword>
<accession>A0ABP8LY20</accession>